<evidence type="ECO:0000313" key="8">
    <source>
        <dbReference type="EMBL" id="MFC4738311.1"/>
    </source>
</evidence>
<evidence type="ECO:0000256" key="5">
    <source>
        <dbReference type="ARBA" id="ARBA00023049"/>
    </source>
</evidence>
<accession>A0ABV9P114</accession>
<dbReference type="Proteomes" id="UP001595896">
    <property type="component" value="Unassembled WGS sequence"/>
</dbReference>
<proteinExistence type="inferred from homology"/>
<dbReference type="GO" id="GO:0016787">
    <property type="term" value="F:hydrolase activity"/>
    <property type="evidence" value="ECO:0007669"/>
    <property type="project" value="UniProtKB-KW"/>
</dbReference>
<dbReference type="InterPro" id="IPR011976">
    <property type="entry name" value="Pept_M3B_oligopep-rel"/>
</dbReference>
<dbReference type="CDD" id="cd09606">
    <property type="entry name" value="M3B_PepF"/>
    <property type="match status" value="1"/>
</dbReference>
<reference evidence="9" key="1">
    <citation type="journal article" date="2019" name="Int. J. Syst. Evol. Microbiol.">
        <title>The Global Catalogue of Microorganisms (GCM) 10K type strain sequencing project: providing services to taxonomists for standard genome sequencing and annotation.</title>
        <authorList>
            <consortium name="The Broad Institute Genomics Platform"/>
            <consortium name="The Broad Institute Genome Sequencing Center for Infectious Disease"/>
            <person name="Wu L."/>
            <person name="Ma J."/>
        </authorList>
    </citation>
    <scope>NUCLEOTIDE SEQUENCE [LARGE SCALE GENOMIC DNA]</scope>
    <source>
        <strain evidence="9">JCM 12165</strain>
    </source>
</reference>
<evidence type="ECO:0000256" key="4">
    <source>
        <dbReference type="ARBA" id="ARBA00022833"/>
    </source>
</evidence>
<keyword evidence="3 6" id="KW-0378">Hydrolase</keyword>
<evidence type="ECO:0000256" key="1">
    <source>
        <dbReference type="ARBA" id="ARBA00022670"/>
    </source>
</evidence>
<dbReference type="PANTHER" id="PTHR11804">
    <property type="entry name" value="PROTEASE M3 THIMET OLIGOPEPTIDASE-RELATED"/>
    <property type="match status" value="1"/>
</dbReference>
<dbReference type="EMBL" id="JBHSGK010000021">
    <property type="protein sequence ID" value="MFC4738311.1"/>
    <property type="molecule type" value="Genomic_DNA"/>
</dbReference>
<dbReference type="RefSeq" id="WP_377910896.1">
    <property type="nucleotide sequence ID" value="NZ_JBHSGK010000021.1"/>
</dbReference>
<evidence type="ECO:0000313" key="9">
    <source>
        <dbReference type="Proteomes" id="UP001595896"/>
    </source>
</evidence>
<comment type="caution">
    <text evidence="8">The sequence shown here is derived from an EMBL/GenBank/DDBJ whole genome shotgun (WGS) entry which is preliminary data.</text>
</comment>
<comment type="similarity">
    <text evidence="6">Belongs to the peptidase M3 family.</text>
</comment>
<protein>
    <submittedName>
        <fullName evidence="8">M3 family oligoendopeptidase</fullName>
        <ecNumber evidence="8">3.4.-.-</ecNumber>
    </submittedName>
</protein>
<keyword evidence="5 6" id="KW-0482">Metalloprotease</keyword>
<evidence type="ECO:0000259" key="7">
    <source>
        <dbReference type="Pfam" id="PF01432"/>
    </source>
</evidence>
<evidence type="ECO:0000256" key="2">
    <source>
        <dbReference type="ARBA" id="ARBA00022723"/>
    </source>
</evidence>
<gene>
    <name evidence="8" type="ORF">ACFO4L_17195</name>
</gene>
<organism evidence="8 9">
    <name type="scientific">Bacillus daqingensis</name>
    <dbReference type="NCBI Taxonomy" id="872396"/>
    <lineage>
        <taxon>Bacteria</taxon>
        <taxon>Bacillati</taxon>
        <taxon>Bacillota</taxon>
        <taxon>Bacilli</taxon>
        <taxon>Bacillales</taxon>
        <taxon>Bacillaceae</taxon>
        <taxon>Bacillus</taxon>
    </lineage>
</organism>
<keyword evidence="2 6" id="KW-0479">Metal-binding</keyword>
<dbReference type="InterPro" id="IPR045090">
    <property type="entry name" value="Pept_M3A_M3B"/>
</dbReference>
<keyword evidence="4 6" id="KW-0862">Zinc</keyword>
<sequence>MTDFYINRFDIRDTENLKQSFDALLNESPATEDEWNDWLARRSALLDEIEEIITGHYIEFQCFSDDEQKKAQVEFDQQHIEPLRKAFQSEADKKFLRSAAAQRPSSSLTYLVKRLHNQDQLYTEANTRLEIEEDALATRYFEITGSMNVEWEGKPLSLSELSPKLESSDRDVREKAFRLISSCFEAEQKELQSIMSSLIQLRQKKADNAGLANYRDYMFQKYERFDYTPEQCRQLADSIKRHIVPLKEKYARLHMSELGLSTYRPWDLRGTPTNHEQLKPFTTVLELTEKSKTVLNRVHSSYGSLLESMDEHNRLDLDARQGKAPGGFCSYLPVSRDSFIFMNAASVHDDMITILHEMGHCLHNDRSSGFRIHEYRSAPMESAELASMSMELLTMNHWSEFYGEPKDLIRAQRDHFRDIINFLPVGAVVDQFQHWMYENPQHTEQERLKAFTRMQINFDASTADWSGIEHAQELSWMRILHIYEVPFYFIEYVIAQLGALQLYRNYQQDPVQALEAFNRALQLGSSKPLPEVYEEAGIAFDFSDEMVKELANFIEQQLEALER</sequence>
<name>A0ABV9P114_9BACI</name>
<dbReference type="EC" id="3.4.-.-" evidence="8"/>
<comment type="cofactor">
    <cofactor evidence="6">
        <name>Zn(2+)</name>
        <dbReference type="ChEBI" id="CHEBI:29105"/>
    </cofactor>
    <text evidence="6">Binds 1 zinc ion.</text>
</comment>
<evidence type="ECO:0000256" key="6">
    <source>
        <dbReference type="RuleBase" id="RU003435"/>
    </source>
</evidence>
<dbReference type="Pfam" id="PF01432">
    <property type="entry name" value="Peptidase_M3"/>
    <property type="match status" value="1"/>
</dbReference>
<keyword evidence="1 6" id="KW-0645">Protease</keyword>
<dbReference type="NCBIfam" id="TIGR02289">
    <property type="entry name" value="M3_not_pepF"/>
    <property type="match status" value="1"/>
</dbReference>
<keyword evidence="9" id="KW-1185">Reference proteome</keyword>
<evidence type="ECO:0000256" key="3">
    <source>
        <dbReference type="ARBA" id="ARBA00022801"/>
    </source>
</evidence>
<feature type="domain" description="Peptidase M3A/M3B catalytic" evidence="7">
    <location>
        <begin position="166"/>
        <end position="550"/>
    </location>
</feature>
<dbReference type="PANTHER" id="PTHR11804:SF48">
    <property type="entry name" value="PUTATIVE-RELATED"/>
    <property type="match status" value="1"/>
</dbReference>
<dbReference type="Gene3D" id="1.10.1370.30">
    <property type="match status" value="1"/>
</dbReference>
<dbReference type="InterPro" id="IPR001567">
    <property type="entry name" value="Pept_M3A_M3B_dom"/>
</dbReference>
<dbReference type="SUPFAM" id="SSF55486">
    <property type="entry name" value="Metalloproteases ('zincins'), catalytic domain"/>
    <property type="match status" value="1"/>
</dbReference>